<evidence type="ECO:0000256" key="4">
    <source>
        <dbReference type="ARBA" id="ARBA00022630"/>
    </source>
</evidence>
<evidence type="ECO:0000256" key="2">
    <source>
        <dbReference type="ARBA" id="ARBA00004726"/>
    </source>
</evidence>
<dbReference type="PANTHER" id="PTHR22749">
    <property type="entry name" value="RIBOFLAVIN KINASE/FMN ADENYLYLTRANSFERASE"/>
    <property type="match status" value="1"/>
</dbReference>
<feature type="domain" description="Riboflavin kinase" evidence="16">
    <location>
        <begin position="185"/>
        <end position="311"/>
    </location>
</feature>
<dbReference type="SUPFAM" id="SSF52374">
    <property type="entry name" value="Nucleotidylyl transferase"/>
    <property type="match status" value="1"/>
</dbReference>
<gene>
    <name evidence="17" type="ORF">KCX74_02070</name>
</gene>
<evidence type="ECO:0000256" key="7">
    <source>
        <dbReference type="ARBA" id="ARBA00022695"/>
    </source>
</evidence>
<name>A0A941I7S1_9BACI</name>
<dbReference type="RefSeq" id="WP_166529878.1">
    <property type="nucleotide sequence ID" value="NZ_BAAACY010000099.1"/>
</dbReference>
<evidence type="ECO:0000259" key="16">
    <source>
        <dbReference type="SMART" id="SM00904"/>
    </source>
</evidence>
<keyword evidence="5 15" id="KW-0288">FMN</keyword>
<dbReference type="Pfam" id="PF01687">
    <property type="entry name" value="Flavokinase"/>
    <property type="match status" value="1"/>
</dbReference>
<evidence type="ECO:0000256" key="10">
    <source>
        <dbReference type="ARBA" id="ARBA00022827"/>
    </source>
</evidence>
<keyword evidence="9 15" id="KW-0418">Kinase</keyword>
<dbReference type="InterPro" id="IPR015864">
    <property type="entry name" value="FAD_synthase"/>
</dbReference>
<evidence type="ECO:0000313" key="18">
    <source>
        <dbReference type="Proteomes" id="UP000675284"/>
    </source>
</evidence>
<dbReference type="Pfam" id="PF06574">
    <property type="entry name" value="FAD_syn"/>
    <property type="match status" value="1"/>
</dbReference>
<comment type="catalytic activity">
    <reaction evidence="14 15">
        <text>FMN + ATP + H(+) = FAD + diphosphate</text>
        <dbReference type="Rhea" id="RHEA:17237"/>
        <dbReference type="ChEBI" id="CHEBI:15378"/>
        <dbReference type="ChEBI" id="CHEBI:30616"/>
        <dbReference type="ChEBI" id="CHEBI:33019"/>
        <dbReference type="ChEBI" id="CHEBI:57692"/>
        <dbReference type="ChEBI" id="CHEBI:58210"/>
        <dbReference type="EC" id="2.7.7.2"/>
    </reaction>
</comment>
<evidence type="ECO:0000256" key="15">
    <source>
        <dbReference type="PIRNR" id="PIRNR004491"/>
    </source>
</evidence>
<dbReference type="SMART" id="SM00904">
    <property type="entry name" value="Flavokinase"/>
    <property type="match status" value="1"/>
</dbReference>
<dbReference type="InterPro" id="IPR002606">
    <property type="entry name" value="Riboflavin_kinase_bac"/>
</dbReference>
<evidence type="ECO:0000256" key="5">
    <source>
        <dbReference type="ARBA" id="ARBA00022643"/>
    </source>
</evidence>
<evidence type="ECO:0000256" key="6">
    <source>
        <dbReference type="ARBA" id="ARBA00022679"/>
    </source>
</evidence>
<evidence type="ECO:0000313" key="17">
    <source>
        <dbReference type="EMBL" id="MBR7794824.1"/>
    </source>
</evidence>
<dbReference type="PIRSF" id="PIRSF004491">
    <property type="entry name" value="FAD_Synth"/>
    <property type="match status" value="1"/>
</dbReference>
<accession>A0A941I7S1</accession>
<dbReference type="GO" id="GO:0006747">
    <property type="term" value="P:FAD biosynthetic process"/>
    <property type="evidence" value="ECO:0007669"/>
    <property type="project" value="UniProtKB-UniRule"/>
</dbReference>
<dbReference type="SUPFAM" id="SSF82114">
    <property type="entry name" value="Riboflavin kinase-like"/>
    <property type="match status" value="1"/>
</dbReference>
<keyword evidence="12" id="KW-0511">Multifunctional enzyme</keyword>
<dbReference type="GO" id="GO:0005524">
    <property type="term" value="F:ATP binding"/>
    <property type="evidence" value="ECO:0007669"/>
    <property type="project" value="UniProtKB-UniRule"/>
</dbReference>
<dbReference type="AlphaFoldDB" id="A0A941I7S1"/>
<dbReference type="NCBIfam" id="TIGR00083">
    <property type="entry name" value="ribF"/>
    <property type="match status" value="1"/>
</dbReference>
<dbReference type="NCBIfam" id="NF004160">
    <property type="entry name" value="PRK05627.1-3"/>
    <property type="match status" value="1"/>
</dbReference>
<dbReference type="Proteomes" id="UP000675284">
    <property type="component" value="Unassembled WGS sequence"/>
</dbReference>
<comment type="function">
    <text evidence="1">Catalyzes the phosphorylation of riboflavin to FMN followed by the adenylation of FMN to FAD.</text>
</comment>
<keyword evidence="4 15" id="KW-0285">Flavoprotein</keyword>
<dbReference type="EMBL" id="JAGSOT010000004">
    <property type="protein sequence ID" value="MBR7794824.1"/>
    <property type="molecule type" value="Genomic_DNA"/>
</dbReference>
<keyword evidence="18" id="KW-1185">Reference proteome</keyword>
<dbReference type="FunFam" id="2.40.30.30:FF:000003">
    <property type="entry name" value="Riboflavin biosynthesis protein"/>
    <property type="match status" value="1"/>
</dbReference>
<evidence type="ECO:0000256" key="8">
    <source>
        <dbReference type="ARBA" id="ARBA00022741"/>
    </source>
</evidence>
<keyword evidence="11 15" id="KW-0067">ATP-binding</keyword>
<evidence type="ECO:0000256" key="11">
    <source>
        <dbReference type="ARBA" id="ARBA00022840"/>
    </source>
</evidence>
<evidence type="ECO:0000256" key="14">
    <source>
        <dbReference type="ARBA" id="ARBA00049494"/>
    </source>
</evidence>
<comment type="similarity">
    <text evidence="15">Belongs to the ribF family.</text>
</comment>
<sequence>MRTFELEYPHALVFNELPETVTAIGFFDGIHCGHQRVIQTAVSEAKNRNMESAVITFFPHPSVVLKKDAQHVKYITPLREKKEILKRLGVDRLYIIKFNKALASLSPQGFIDHFIKGLNIKHVVAGFDFSYGHKGKGNMETIKEHAADAFSYTTISKVELDNEKISSTRIRECLKKGQIEKANELLGRPLIVDGIVIKGEQRGKALGYPTANIDTNRDALLPKTGVYAVKIIYKNERYEGMASLGVNPTFTPDLLEPVLEVNIFDYNNDLYGDELLVEFHAFIREEQKFAGAAQLIKKIAEDEVKIRNYFAKNC</sequence>
<organism evidence="17 18">
    <name type="scientific">Virgibacillus salarius</name>
    <dbReference type="NCBI Taxonomy" id="447199"/>
    <lineage>
        <taxon>Bacteria</taxon>
        <taxon>Bacillati</taxon>
        <taxon>Bacillota</taxon>
        <taxon>Bacilli</taxon>
        <taxon>Bacillales</taxon>
        <taxon>Bacillaceae</taxon>
        <taxon>Virgibacillus</taxon>
    </lineage>
</organism>
<evidence type="ECO:0000256" key="12">
    <source>
        <dbReference type="ARBA" id="ARBA00023268"/>
    </source>
</evidence>
<proteinExistence type="inferred from homology"/>
<keyword evidence="10 15" id="KW-0274">FAD</keyword>
<evidence type="ECO:0000256" key="13">
    <source>
        <dbReference type="ARBA" id="ARBA00047880"/>
    </source>
</evidence>
<dbReference type="CDD" id="cd02064">
    <property type="entry name" value="FAD_synthetase_N"/>
    <property type="match status" value="1"/>
</dbReference>
<keyword evidence="6 15" id="KW-0808">Transferase</keyword>
<evidence type="ECO:0000256" key="1">
    <source>
        <dbReference type="ARBA" id="ARBA00002121"/>
    </source>
</evidence>
<dbReference type="PANTHER" id="PTHR22749:SF6">
    <property type="entry name" value="RIBOFLAVIN KINASE"/>
    <property type="match status" value="1"/>
</dbReference>
<comment type="catalytic activity">
    <reaction evidence="13 15">
        <text>riboflavin + ATP = FMN + ADP + H(+)</text>
        <dbReference type="Rhea" id="RHEA:14357"/>
        <dbReference type="ChEBI" id="CHEBI:15378"/>
        <dbReference type="ChEBI" id="CHEBI:30616"/>
        <dbReference type="ChEBI" id="CHEBI:57986"/>
        <dbReference type="ChEBI" id="CHEBI:58210"/>
        <dbReference type="ChEBI" id="CHEBI:456216"/>
        <dbReference type="EC" id="2.7.1.26"/>
    </reaction>
</comment>
<dbReference type="GO" id="GO:0003919">
    <property type="term" value="F:FMN adenylyltransferase activity"/>
    <property type="evidence" value="ECO:0007669"/>
    <property type="project" value="UniProtKB-UniRule"/>
</dbReference>
<keyword evidence="7 15" id="KW-0548">Nucleotidyltransferase</keyword>
<dbReference type="EC" id="2.7.7.2" evidence="15"/>
<evidence type="ECO:0000256" key="9">
    <source>
        <dbReference type="ARBA" id="ARBA00022777"/>
    </source>
</evidence>
<dbReference type="GO" id="GO:0009231">
    <property type="term" value="P:riboflavin biosynthetic process"/>
    <property type="evidence" value="ECO:0007669"/>
    <property type="project" value="InterPro"/>
</dbReference>
<dbReference type="FunFam" id="3.40.50.620:FF:000021">
    <property type="entry name" value="Riboflavin biosynthesis protein"/>
    <property type="match status" value="1"/>
</dbReference>
<dbReference type="InterPro" id="IPR023468">
    <property type="entry name" value="Riboflavin_kinase"/>
</dbReference>
<dbReference type="InterPro" id="IPR023465">
    <property type="entry name" value="Riboflavin_kinase_dom_sf"/>
</dbReference>
<keyword evidence="8 15" id="KW-0547">Nucleotide-binding</keyword>
<comment type="pathway">
    <text evidence="3 15">Cofactor biosynthesis; FMN biosynthesis; FMN from riboflavin (ATP route): step 1/1.</text>
</comment>
<reference evidence="17" key="1">
    <citation type="submission" date="2021-04" db="EMBL/GenBank/DDBJ databases">
        <title>Isolation and polyphasic classification of algal microorganism.</title>
        <authorList>
            <person name="Wang S."/>
        </authorList>
    </citation>
    <scope>NUCLEOTIDE SEQUENCE</scope>
    <source>
        <strain evidence="17">720a</strain>
    </source>
</reference>
<dbReference type="Gene3D" id="2.40.30.30">
    <property type="entry name" value="Riboflavin kinase-like"/>
    <property type="match status" value="1"/>
</dbReference>
<dbReference type="GO" id="GO:0008531">
    <property type="term" value="F:riboflavin kinase activity"/>
    <property type="evidence" value="ECO:0007669"/>
    <property type="project" value="UniProtKB-UniRule"/>
</dbReference>
<dbReference type="NCBIfam" id="NF004162">
    <property type="entry name" value="PRK05627.1-5"/>
    <property type="match status" value="1"/>
</dbReference>
<dbReference type="Gene3D" id="3.40.50.620">
    <property type="entry name" value="HUPs"/>
    <property type="match status" value="1"/>
</dbReference>
<evidence type="ECO:0000256" key="3">
    <source>
        <dbReference type="ARBA" id="ARBA00005201"/>
    </source>
</evidence>
<comment type="caution">
    <text evidence="17">The sequence shown here is derived from an EMBL/GenBank/DDBJ whole genome shotgun (WGS) entry which is preliminary data.</text>
</comment>
<dbReference type="InterPro" id="IPR014729">
    <property type="entry name" value="Rossmann-like_a/b/a_fold"/>
</dbReference>
<comment type="pathway">
    <text evidence="2 15">Cofactor biosynthesis; FAD biosynthesis; FAD from FMN: step 1/1.</text>
</comment>
<protein>
    <recommendedName>
        <fullName evidence="15">Riboflavin biosynthesis protein</fullName>
    </recommendedName>
    <domain>
        <recommendedName>
            <fullName evidence="15">Riboflavin kinase</fullName>
            <ecNumber evidence="15">2.7.1.26</ecNumber>
        </recommendedName>
        <alternativeName>
            <fullName evidence="15">Flavokinase</fullName>
        </alternativeName>
    </domain>
    <domain>
        <recommendedName>
            <fullName evidence="15">FMN adenylyltransferase</fullName>
            <ecNumber evidence="15">2.7.7.2</ecNumber>
        </recommendedName>
        <alternativeName>
            <fullName evidence="15">FAD pyrophosphorylase</fullName>
        </alternativeName>
        <alternativeName>
            <fullName evidence="15">FAD synthase</fullName>
        </alternativeName>
    </domain>
</protein>
<dbReference type="GO" id="GO:0009398">
    <property type="term" value="P:FMN biosynthetic process"/>
    <property type="evidence" value="ECO:0007669"/>
    <property type="project" value="UniProtKB-UniRule"/>
</dbReference>
<dbReference type="EC" id="2.7.1.26" evidence="15"/>
<dbReference type="InterPro" id="IPR015865">
    <property type="entry name" value="Riboflavin_kinase_bac/euk"/>
</dbReference>